<keyword evidence="2" id="KW-0946">Virion</keyword>
<dbReference type="EMBL" id="KY684104">
    <property type="protein sequence ID" value="ARF10633.1"/>
    <property type="molecule type" value="Genomic_DNA"/>
</dbReference>
<protein>
    <submittedName>
        <fullName evidence="3">p4B major core protein</fullName>
    </submittedName>
</protein>
<dbReference type="Pfam" id="PF03292">
    <property type="entry name" value="Pox_P4B"/>
    <property type="match status" value="1"/>
</dbReference>
<gene>
    <name evidence="3" type="ORF">Hokovirus_2_160</name>
</gene>
<organism evidence="3">
    <name type="scientific">Hokovirus HKV1</name>
    <dbReference type="NCBI Taxonomy" id="1977638"/>
    <lineage>
        <taxon>Viruses</taxon>
        <taxon>Varidnaviria</taxon>
        <taxon>Bamfordvirae</taxon>
        <taxon>Nucleocytoviricota</taxon>
        <taxon>Megaviricetes</taxon>
        <taxon>Imitervirales</taxon>
        <taxon>Mimiviridae</taxon>
        <taxon>Klosneuvirinae</taxon>
        <taxon>Hokovirus</taxon>
    </lineage>
</organism>
<evidence type="ECO:0000256" key="1">
    <source>
        <dbReference type="ARBA" id="ARBA00004328"/>
    </source>
</evidence>
<reference evidence="3" key="1">
    <citation type="journal article" date="2017" name="Science">
        <title>Giant viruses with an expanded complement of translation system components.</title>
        <authorList>
            <person name="Schulz F."/>
            <person name="Yutin N."/>
            <person name="Ivanova N.N."/>
            <person name="Ortega D.R."/>
            <person name="Lee T.K."/>
            <person name="Vierheilig J."/>
            <person name="Daims H."/>
            <person name="Horn M."/>
            <person name="Wagner M."/>
            <person name="Jensen G.J."/>
            <person name="Kyrpides N.C."/>
            <person name="Koonin E.V."/>
            <person name="Woyke T."/>
        </authorList>
    </citation>
    <scope>NUCLEOTIDE SEQUENCE</scope>
    <source>
        <strain evidence="3">HKV1</strain>
    </source>
</reference>
<sequence>MTEYNKNYTRNTNDNRDESNNEIAKLIAENMDDFSVIMELRKKYKDSKLVDSIFDAYKLKRQALEKYALKFKEAFAQKTRFKNYSNEEMIKRAKKYASRHNITDEQFDAFVKLILTDTKEIKYSELSGLANTKIAKTLGYQAIDIFSLNTGLNYDPKDADKLNDIINLENSTKVLHNQVVLQGFLFEDCANQIFYGMRKFEHFRKNAYSFIHPILFAMFVHKINVFDEVMLYSSIGNLMKLKYKNAKITTKPDFELYWNLLHDPSESVCNVDNALQDLKNRFMLQIEIWKSVLHLRQGNFYDDSSSLGFSAALENCENRIYDFPDLSLIQDEGTIMKKLLGAFGLRPTIVATTMVSSNMPFSSNIYGRDTILNTAGPNLTNLTSIPMLTLRLPLAIMNPNSARQPIHLQDTFTQMQWFLNIGGNREIVPKTQSMIHTNNVLIFYVVRRYQSFNLDNSGIKCNFATLPLSVSGLETVNDHPVDFEHDINIQQNHYKLASVVCVSTDPKTKVIIGCVAAVVIPADVNRGRMNDTCVLYDPINASVIKDYNGSIFADKPIVFINKYAINIPQARNGDIIYTPSLEELAKTRGTIFIYKNVTPNRL</sequence>
<accession>A0A1V0SFZ6</accession>
<name>A0A1V0SFZ6_9VIRU</name>
<comment type="subcellular location">
    <subcellularLocation>
        <location evidence="1">Virion</location>
    </subcellularLocation>
</comment>
<evidence type="ECO:0000256" key="2">
    <source>
        <dbReference type="ARBA" id="ARBA00022844"/>
    </source>
</evidence>
<evidence type="ECO:0000313" key="3">
    <source>
        <dbReference type="EMBL" id="ARF10633.1"/>
    </source>
</evidence>
<proteinExistence type="predicted"/>
<dbReference type="GO" id="GO:0044423">
    <property type="term" value="C:virion component"/>
    <property type="evidence" value="ECO:0007669"/>
    <property type="project" value="UniProtKB-KW"/>
</dbReference>
<dbReference type="InterPro" id="IPR004972">
    <property type="entry name" value="P4B"/>
</dbReference>